<evidence type="ECO:0000256" key="2">
    <source>
        <dbReference type="ARBA" id="ARBA00009533"/>
    </source>
</evidence>
<name>A0A6J4HFP7_9ACTN</name>
<dbReference type="SUPFAM" id="SSF53383">
    <property type="entry name" value="PLP-dependent transferases"/>
    <property type="match status" value="1"/>
</dbReference>
<feature type="modified residue" description="N6-(pyridoxal phosphate)lysine" evidence="6">
    <location>
        <position position="282"/>
    </location>
</feature>
<dbReference type="PRINTS" id="PR00800">
    <property type="entry name" value="YHDCRBOXLASE"/>
</dbReference>
<dbReference type="Pfam" id="PF00282">
    <property type="entry name" value="Pyridoxal_deC"/>
    <property type="match status" value="1"/>
</dbReference>
<evidence type="ECO:0000256" key="6">
    <source>
        <dbReference type="PIRSR" id="PIRSR602129-50"/>
    </source>
</evidence>
<dbReference type="GO" id="GO:0004058">
    <property type="term" value="F:aromatic-L-amino-acid decarboxylase activity"/>
    <property type="evidence" value="ECO:0007669"/>
    <property type="project" value="UniProtKB-EC"/>
</dbReference>
<dbReference type="EC" id="4.1.1.28" evidence="8"/>
<comment type="cofactor">
    <cofactor evidence="1 6 7">
        <name>pyridoxal 5'-phosphate</name>
        <dbReference type="ChEBI" id="CHEBI:597326"/>
    </cofactor>
</comment>
<dbReference type="InterPro" id="IPR015424">
    <property type="entry name" value="PyrdxlP-dep_Trfase"/>
</dbReference>
<protein>
    <submittedName>
        <fullName evidence="8">Aromatic-L-amino-acid decarboxylase</fullName>
        <ecNumber evidence="8">4.1.1.28</ecNumber>
    </submittedName>
</protein>
<evidence type="ECO:0000256" key="5">
    <source>
        <dbReference type="ARBA" id="ARBA00023239"/>
    </source>
</evidence>
<dbReference type="GO" id="GO:0006520">
    <property type="term" value="P:amino acid metabolic process"/>
    <property type="evidence" value="ECO:0007669"/>
    <property type="project" value="InterPro"/>
</dbReference>
<evidence type="ECO:0000256" key="3">
    <source>
        <dbReference type="ARBA" id="ARBA00022793"/>
    </source>
</evidence>
<comment type="similarity">
    <text evidence="2 7">Belongs to the group II decarboxylase family.</text>
</comment>
<reference evidence="8" key="1">
    <citation type="submission" date="2020-02" db="EMBL/GenBank/DDBJ databases">
        <authorList>
            <person name="Meier V. D."/>
        </authorList>
    </citation>
    <scope>NUCLEOTIDE SEQUENCE</scope>
    <source>
        <strain evidence="8">AVDCRST_MAG10</strain>
    </source>
</reference>
<organism evidence="8">
    <name type="scientific">uncultured Acidimicrobiales bacterium</name>
    <dbReference type="NCBI Taxonomy" id="310071"/>
    <lineage>
        <taxon>Bacteria</taxon>
        <taxon>Bacillati</taxon>
        <taxon>Actinomycetota</taxon>
        <taxon>Acidimicrobiia</taxon>
        <taxon>Acidimicrobiales</taxon>
        <taxon>environmental samples</taxon>
    </lineage>
</organism>
<dbReference type="InterPro" id="IPR002129">
    <property type="entry name" value="PyrdxlP-dep_de-COase"/>
</dbReference>
<gene>
    <name evidence="8" type="ORF">AVDCRST_MAG10-669</name>
</gene>
<sequence>MHSYHPGLDDFAGEVVDFARRRMAADANELPLGHPRPPVELDAAAGVTITQKGLGASEALRLFREVLEPACLSVDHHRYLAFVPAAPSEVSILADLVVSACSIYAGSWLEGAGAVWAENQALRWLADLAGLPEEAGGVFVSGGTMGNLSALVAARATAASLTGRTQGWALVVGESAHSSIAAAAGVMGVELVTVPGERLTGERLAPVLAGAGDRAFAVVATAGSTNLGLVDDLASVAEVCRSQAVWLHVDGAYGGAALAAPSARHRFAGVEHADSFIVDPHKWLFAPFDACALLYRDPSLAKACHAQHADYLEVLYGAEWNPSDYAVHLSRRARGLPLWFSLAAYGAQAYADAVETCLRTARQAAELVRAAPHVELVLEPELSVVVLRRTGWRADDYRSWSLDLLRRGDGFAVPSAHEGEPILRLCIVNTRTTADDISVMLDSMR</sequence>
<dbReference type="InterPro" id="IPR021115">
    <property type="entry name" value="Pyridoxal-P_BS"/>
</dbReference>
<dbReference type="GO" id="GO:0030170">
    <property type="term" value="F:pyridoxal phosphate binding"/>
    <property type="evidence" value="ECO:0007669"/>
    <property type="project" value="InterPro"/>
</dbReference>
<dbReference type="EMBL" id="CADCTB010000044">
    <property type="protein sequence ID" value="CAA9220999.1"/>
    <property type="molecule type" value="Genomic_DNA"/>
</dbReference>
<evidence type="ECO:0000313" key="8">
    <source>
        <dbReference type="EMBL" id="CAA9220999.1"/>
    </source>
</evidence>
<dbReference type="InterPro" id="IPR015421">
    <property type="entry name" value="PyrdxlP-dep_Trfase_major"/>
</dbReference>
<accession>A0A6J4HFP7</accession>
<dbReference type="PROSITE" id="PS00392">
    <property type="entry name" value="DDC_GAD_HDC_YDC"/>
    <property type="match status" value="1"/>
</dbReference>
<keyword evidence="4 6" id="KW-0663">Pyridoxal phosphate</keyword>
<dbReference type="Gene3D" id="3.40.640.10">
    <property type="entry name" value="Type I PLP-dependent aspartate aminotransferase-like (Major domain)"/>
    <property type="match status" value="1"/>
</dbReference>
<dbReference type="PANTHER" id="PTHR11999">
    <property type="entry name" value="GROUP II PYRIDOXAL-5-PHOSPHATE DECARBOXYLASE"/>
    <property type="match status" value="1"/>
</dbReference>
<dbReference type="PANTHER" id="PTHR11999:SF70">
    <property type="entry name" value="MIP05841P"/>
    <property type="match status" value="1"/>
</dbReference>
<dbReference type="InterPro" id="IPR015422">
    <property type="entry name" value="PyrdxlP-dep_Trfase_small"/>
</dbReference>
<dbReference type="Gene3D" id="3.90.1150.10">
    <property type="entry name" value="Aspartate Aminotransferase, domain 1"/>
    <property type="match status" value="1"/>
</dbReference>
<keyword evidence="5 7" id="KW-0456">Lyase</keyword>
<evidence type="ECO:0000256" key="4">
    <source>
        <dbReference type="ARBA" id="ARBA00022898"/>
    </source>
</evidence>
<keyword evidence="3" id="KW-0210">Decarboxylase</keyword>
<dbReference type="GO" id="GO:0019752">
    <property type="term" value="P:carboxylic acid metabolic process"/>
    <property type="evidence" value="ECO:0007669"/>
    <property type="project" value="InterPro"/>
</dbReference>
<proteinExistence type="inferred from homology"/>
<evidence type="ECO:0000256" key="7">
    <source>
        <dbReference type="RuleBase" id="RU000382"/>
    </source>
</evidence>
<dbReference type="AlphaFoldDB" id="A0A6J4HFP7"/>
<dbReference type="InterPro" id="IPR010977">
    <property type="entry name" value="Aromatic_deC"/>
</dbReference>
<evidence type="ECO:0000256" key="1">
    <source>
        <dbReference type="ARBA" id="ARBA00001933"/>
    </source>
</evidence>